<evidence type="ECO:0000313" key="2">
    <source>
        <dbReference type="EMBL" id="TBU88011.1"/>
    </source>
</evidence>
<sequence length="307" mass="34694">MSATDVSAWPLVTVIVPCYNYGAYVSEAVASILAQDYPRIELIIVDDGSTDDSPSQIERALADWQQRSNIQRVEFVRQANKGVSAALNSGLALAAGEFVATFDADDVMVPGRLSLQIEYLRQHPEVGCLGGRALRIDQLGNTLPKKRKAREVRRYDFAQVLARALVVGGNLVAYRREAMLKAGGYDPALRVQDFQMTLKVAHAGYQVVVIPDVVTLYRKHADGLSLNYKAEYCYGMQLLELYRQHPSYESGKARLLTKILGPAVICDKRFALGLVRQIPLRQWDRQLLKRVRQLFFKWPRDRRARRK</sequence>
<keyword evidence="4" id="KW-1185">Reference proteome</keyword>
<dbReference type="SUPFAM" id="SSF53448">
    <property type="entry name" value="Nucleotide-diphospho-sugar transferases"/>
    <property type="match status" value="1"/>
</dbReference>
<dbReference type="PANTHER" id="PTHR43685:SF11">
    <property type="entry name" value="GLYCOSYLTRANSFERASE TAGX-RELATED"/>
    <property type="match status" value="1"/>
</dbReference>
<dbReference type="PANTHER" id="PTHR43685">
    <property type="entry name" value="GLYCOSYLTRANSFERASE"/>
    <property type="match status" value="1"/>
</dbReference>
<keyword evidence="2" id="KW-0808">Transferase</keyword>
<accession>A0A4Q9QXB5</accession>
<dbReference type="InterPro" id="IPR050834">
    <property type="entry name" value="Glycosyltransf_2"/>
</dbReference>
<evidence type="ECO:0000259" key="1">
    <source>
        <dbReference type="Pfam" id="PF00535"/>
    </source>
</evidence>
<gene>
    <name evidence="3" type="ORF">DNK34_22115</name>
    <name evidence="2" type="ORF">DNK44_19230</name>
</gene>
<dbReference type="Proteomes" id="UP000293172">
    <property type="component" value="Unassembled WGS sequence"/>
</dbReference>
<dbReference type="OrthoDB" id="8742915at2"/>
<dbReference type="Gene3D" id="3.90.550.10">
    <property type="entry name" value="Spore Coat Polysaccharide Biosynthesis Protein SpsA, Chain A"/>
    <property type="match status" value="1"/>
</dbReference>
<evidence type="ECO:0000313" key="3">
    <source>
        <dbReference type="EMBL" id="TBV00992.1"/>
    </source>
</evidence>
<dbReference type="InterPro" id="IPR029044">
    <property type="entry name" value="Nucleotide-diphossugar_trans"/>
</dbReference>
<feature type="domain" description="Glycosyltransferase 2-like" evidence="1">
    <location>
        <begin position="13"/>
        <end position="177"/>
    </location>
</feature>
<dbReference type="InterPro" id="IPR001173">
    <property type="entry name" value="Glyco_trans_2-like"/>
</dbReference>
<protein>
    <submittedName>
        <fullName evidence="2">Glycosyl transferase</fullName>
    </submittedName>
</protein>
<dbReference type="RefSeq" id="WP_131173377.1">
    <property type="nucleotide sequence ID" value="NZ_QJUL01000033.1"/>
</dbReference>
<dbReference type="AlphaFoldDB" id="A0A4Q9QXB5"/>
<proteinExistence type="predicted"/>
<dbReference type="Proteomes" id="UP000291334">
    <property type="component" value="Unassembled WGS sequence"/>
</dbReference>
<comment type="caution">
    <text evidence="2">The sequence shown here is derived from an EMBL/GenBank/DDBJ whole genome shotgun (WGS) entry which is preliminary data.</text>
</comment>
<name>A0A4Q9QXB5_9GAMM</name>
<dbReference type="EMBL" id="QJUL01000033">
    <property type="protein sequence ID" value="TBU88011.1"/>
    <property type="molecule type" value="Genomic_DNA"/>
</dbReference>
<dbReference type="GO" id="GO:0016740">
    <property type="term" value="F:transferase activity"/>
    <property type="evidence" value="ECO:0007669"/>
    <property type="project" value="UniProtKB-KW"/>
</dbReference>
<evidence type="ECO:0000313" key="4">
    <source>
        <dbReference type="Proteomes" id="UP000291334"/>
    </source>
</evidence>
<dbReference type="EMBL" id="QJUM01000034">
    <property type="protein sequence ID" value="TBV00992.1"/>
    <property type="molecule type" value="Genomic_DNA"/>
</dbReference>
<dbReference type="Pfam" id="PF00535">
    <property type="entry name" value="Glycos_transf_2"/>
    <property type="match status" value="1"/>
</dbReference>
<reference evidence="4 5" key="1">
    <citation type="submission" date="2018-06" db="EMBL/GenBank/DDBJ databases">
        <title>Three novel Pseudomonas species isolated from symptomatic oak.</title>
        <authorList>
            <person name="Bueno-Gonzalez V."/>
            <person name="Brady C."/>
        </authorList>
    </citation>
    <scope>NUCLEOTIDE SEQUENCE [LARGE SCALE GENOMIC DNA]</scope>
    <source>
        <strain evidence="3 4">P26B</strain>
        <strain evidence="2 5">P6B</strain>
    </source>
</reference>
<evidence type="ECO:0000313" key="5">
    <source>
        <dbReference type="Proteomes" id="UP000293172"/>
    </source>
</evidence>
<organism evidence="2 5">
    <name type="scientific">Phytopseudomonas dryadis</name>
    <dbReference type="NCBI Taxonomy" id="2487520"/>
    <lineage>
        <taxon>Bacteria</taxon>
        <taxon>Pseudomonadati</taxon>
        <taxon>Pseudomonadota</taxon>
        <taxon>Gammaproteobacteria</taxon>
        <taxon>Pseudomonadales</taxon>
        <taxon>Pseudomonadaceae</taxon>
        <taxon>Phytopseudomonas</taxon>
    </lineage>
</organism>